<keyword evidence="2" id="KW-1185">Reference proteome</keyword>
<accession>A0AAU9J6W2</accession>
<name>A0AAU9J6W2_9CILI</name>
<dbReference type="InterPro" id="IPR006461">
    <property type="entry name" value="PLAC_motif_containing"/>
</dbReference>
<comment type="caution">
    <text evidence="1">The sequence shown here is derived from an EMBL/GenBank/DDBJ whole genome shotgun (WGS) entry which is preliminary data.</text>
</comment>
<dbReference type="Proteomes" id="UP001162131">
    <property type="component" value="Unassembled WGS sequence"/>
</dbReference>
<gene>
    <name evidence="1" type="ORF">BSTOLATCC_MIC18704</name>
</gene>
<evidence type="ECO:0000313" key="2">
    <source>
        <dbReference type="Proteomes" id="UP001162131"/>
    </source>
</evidence>
<dbReference type="Pfam" id="PF04749">
    <property type="entry name" value="PLAC8"/>
    <property type="match status" value="1"/>
</dbReference>
<reference evidence="1" key="1">
    <citation type="submission" date="2021-09" db="EMBL/GenBank/DDBJ databases">
        <authorList>
            <consortium name="AG Swart"/>
            <person name="Singh M."/>
            <person name="Singh A."/>
            <person name="Seah K."/>
            <person name="Emmerich C."/>
        </authorList>
    </citation>
    <scope>NUCLEOTIDE SEQUENCE</scope>
    <source>
        <strain evidence="1">ATCC30299</strain>
    </source>
</reference>
<proteinExistence type="predicted"/>
<protein>
    <submittedName>
        <fullName evidence="1">Uncharacterized protein</fullName>
    </submittedName>
</protein>
<dbReference type="EMBL" id="CAJZBQ010000018">
    <property type="protein sequence ID" value="CAG9317458.1"/>
    <property type="molecule type" value="Genomic_DNA"/>
</dbReference>
<dbReference type="AlphaFoldDB" id="A0AAU9J6W2"/>
<evidence type="ECO:0000313" key="1">
    <source>
        <dbReference type="EMBL" id="CAG9317458.1"/>
    </source>
</evidence>
<dbReference type="PANTHER" id="PTHR15907">
    <property type="entry name" value="DUF614 FAMILY PROTEIN-RELATED"/>
    <property type="match status" value="1"/>
</dbReference>
<sequence>MHGYNNKMSEWKAQFCDCTQALPACCISCHSTAIMQGITAYEMGKGNGCSECCLVYCLGCIGAAMNRNAVRAKYGLSGNCCLDCLLYCIGCGVCMATQEFREVYQRNNGL</sequence>
<dbReference type="NCBIfam" id="TIGR01571">
    <property type="entry name" value="A_thal_Cys_rich"/>
    <property type="match status" value="1"/>
</dbReference>
<organism evidence="1 2">
    <name type="scientific">Blepharisma stoltei</name>
    <dbReference type="NCBI Taxonomy" id="1481888"/>
    <lineage>
        <taxon>Eukaryota</taxon>
        <taxon>Sar</taxon>
        <taxon>Alveolata</taxon>
        <taxon>Ciliophora</taxon>
        <taxon>Postciliodesmatophora</taxon>
        <taxon>Heterotrichea</taxon>
        <taxon>Heterotrichida</taxon>
        <taxon>Blepharismidae</taxon>
        <taxon>Blepharisma</taxon>
    </lineage>
</organism>